<sequence>MSRLYWPQSTDPRTSDEDAPLPFNILLPMSPVPGPQRPYFAYISDNVAETGDGELEVVRATLQAELDCHDAPTSDSSGSSTECDVVCKVAHSKLRLKELKEEARLYEGALAPLQGTVVPKYYGYFIGNSPDGVVGVLVTEDCGDPLRRELKSYSERFRQTALEALMEVHRAGVAHGNFTRRNIVSWDDDLEWLRLVNFQAAREHDCPCVAKSIDTTKTLSWGDIRCHELYYACVKAQLCF</sequence>
<organism evidence="1 2">
    <name type="scientific">Polyporus arcularius HHB13444</name>
    <dbReference type="NCBI Taxonomy" id="1314778"/>
    <lineage>
        <taxon>Eukaryota</taxon>
        <taxon>Fungi</taxon>
        <taxon>Dikarya</taxon>
        <taxon>Basidiomycota</taxon>
        <taxon>Agaricomycotina</taxon>
        <taxon>Agaricomycetes</taxon>
        <taxon>Polyporales</taxon>
        <taxon>Polyporaceae</taxon>
        <taxon>Polyporus</taxon>
    </lineage>
</organism>
<dbReference type="InterPro" id="IPR011009">
    <property type="entry name" value="Kinase-like_dom_sf"/>
</dbReference>
<proteinExistence type="predicted"/>
<dbReference type="InterPro" id="IPR052396">
    <property type="entry name" value="Meiotic_Drive_Suppr_Kinase"/>
</dbReference>
<dbReference type="PANTHER" id="PTHR37171:SF1">
    <property type="entry name" value="SERINE_THREONINE-PROTEIN KINASE YRZF-RELATED"/>
    <property type="match status" value="1"/>
</dbReference>
<protein>
    <recommendedName>
        <fullName evidence="3">Protein kinase domain-containing protein</fullName>
    </recommendedName>
</protein>
<dbReference type="AlphaFoldDB" id="A0A5C3P241"/>
<keyword evidence="2" id="KW-1185">Reference proteome</keyword>
<reference evidence="1 2" key="1">
    <citation type="journal article" date="2019" name="Nat. Ecol. Evol.">
        <title>Megaphylogeny resolves global patterns of mushroom evolution.</title>
        <authorList>
            <person name="Varga T."/>
            <person name="Krizsan K."/>
            <person name="Foldi C."/>
            <person name="Dima B."/>
            <person name="Sanchez-Garcia M."/>
            <person name="Sanchez-Ramirez S."/>
            <person name="Szollosi G.J."/>
            <person name="Szarkandi J.G."/>
            <person name="Papp V."/>
            <person name="Albert L."/>
            <person name="Andreopoulos W."/>
            <person name="Angelini C."/>
            <person name="Antonin V."/>
            <person name="Barry K.W."/>
            <person name="Bougher N.L."/>
            <person name="Buchanan P."/>
            <person name="Buyck B."/>
            <person name="Bense V."/>
            <person name="Catcheside P."/>
            <person name="Chovatia M."/>
            <person name="Cooper J."/>
            <person name="Damon W."/>
            <person name="Desjardin D."/>
            <person name="Finy P."/>
            <person name="Geml J."/>
            <person name="Haridas S."/>
            <person name="Hughes K."/>
            <person name="Justo A."/>
            <person name="Karasinski D."/>
            <person name="Kautmanova I."/>
            <person name="Kiss B."/>
            <person name="Kocsube S."/>
            <person name="Kotiranta H."/>
            <person name="LaButti K.M."/>
            <person name="Lechner B.E."/>
            <person name="Liimatainen K."/>
            <person name="Lipzen A."/>
            <person name="Lukacs Z."/>
            <person name="Mihaltcheva S."/>
            <person name="Morgado L.N."/>
            <person name="Niskanen T."/>
            <person name="Noordeloos M.E."/>
            <person name="Ohm R.A."/>
            <person name="Ortiz-Santana B."/>
            <person name="Ovrebo C."/>
            <person name="Racz N."/>
            <person name="Riley R."/>
            <person name="Savchenko A."/>
            <person name="Shiryaev A."/>
            <person name="Soop K."/>
            <person name="Spirin V."/>
            <person name="Szebenyi C."/>
            <person name="Tomsovsky M."/>
            <person name="Tulloss R.E."/>
            <person name="Uehling J."/>
            <person name="Grigoriev I.V."/>
            <person name="Vagvolgyi C."/>
            <person name="Papp T."/>
            <person name="Martin F.M."/>
            <person name="Miettinen O."/>
            <person name="Hibbett D.S."/>
            <person name="Nagy L.G."/>
        </authorList>
    </citation>
    <scope>NUCLEOTIDE SEQUENCE [LARGE SCALE GENOMIC DNA]</scope>
    <source>
        <strain evidence="1 2">HHB13444</strain>
    </source>
</reference>
<evidence type="ECO:0000313" key="2">
    <source>
        <dbReference type="Proteomes" id="UP000308197"/>
    </source>
</evidence>
<gene>
    <name evidence="1" type="ORF">K466DRAFT_665652</name>
</gene>
<evidence type="ECO:0008006" key="3">
    <source>
        <dbReference type="Google" id="ProtNLM"/>
    </source>
</evidence>
<dbReference type="InParanoid" id="A0A5C3P241"/>
<dbReference type="Proteomes" id="UP000308197">
    <property type="component" value="Unassembled WGS sequence"/>
</dbReference>
<name>A0A5C3P241_9APHY</name>
<evidence type="ECO:0000313" key="1">
    <source>
        <dbReference type="EMBL" id="TFK83704.1"/>
    </source>
</evidence>
<dbReference type="EMBL" id="ML211372">
    <property type="protein sequence ID" value="TFK83704.1"/>
    <property type="molecule type" value="Genomic_DNA"/>
</dbReference>
<dbReference type="SUPFAM" id="SSF56112">
    <property type="entry name" value="Protein kinase-like (PK-like)"/>
    <property type="match status" value="1"/>
</dbReference>
<dbReference type="STRING" id="1314778.A0A5C3P241"/>
<dbReference type="PANTHER" id="PTHR37171">
    <property type="entry name" value="SERINE/THREONINE-PROTEIN KINASE YRZF-RELATED"/>
    <property type="match status" value="1"/>
</dbReference>
<accession>A0A5C3P241</accession>